<dbReference type="Gene3D" id="3.40.630.30">
    <property type="match status" value="1"/>
</dbReference>
<dbReference type="Proteomes" id="UP001159100">
    <property type="component" value="Unassembled WGS sequence"/>
</dbReference>
<dbReference type="InterPro" id="IPR038740">
    <property type="entry name" value="BioF2-like_GNAT_dom"/>
</dbReference>
<name>A0ABT6QI81_9PSED</name>
<comment type="caution">
    <text evidence="2">The sequence shown here is derived from an EMBL/GenBank/DDBJ whole genome shotgun (WGS) entry which is preliminary data.</text>
</comment>
<evidence type="ECO:0000313" key="3">
    <source>
        <dbReference type="Proteomes" id="UP001159100"/>
    </source>
</evidence>
<proteinExistence type="predicted"/>
<accession>A0ABT6QI81</accession>
<feature type="domain" description="BioF2-like acetyltransferase" evidence="1">
    <location>
        <begin position="185"/>
        <end position="316"/>
    </location>
</feature>
<gene>
    <name evidence="2" type="ORF">POF45_03975</name>
</gene>
<protein>
    <submittedName>
        <fullName evidence="2">GNAT family N-acetyltransferase</fullName>
    </submittedName>
</protein>
<evidence type="ECO:0000313" key="2">
    <source>
        <dbReference type="EMBL" id="MDI2590592.1"/>
    </source>
</evidence>
<keyword evidence="3" id="KW-1185">Reference proteome</keyword>
<dbReference type="EMBL" id="JARBWL010000001">
    <property type="protein sequence ID" value="MDI2590592.1"/>
    <property type="molecule type" value="Genomic_DNA"/>
</dbReference>
<dbReference type="SUPFAM" id="SSF55729">
    <property type="entry name" value="Acyl-CoA N-acyltransferases (Nat)"/>
    <property type="match status" value="1"/>
</dbReference>
<sequence>MSTLIKIINDFEQLPLGDITALNTAAGASFFYDVRFLRAAHYYPLLPILDAYYILAYQHAVLVGFTVVYSQRSPDPFGSLSRATGLNFNDSLVCLGHIMHGYESEIIALTDQADSVRGEIFKSIKVLGMRLGAKYVGLINIANDQLVSAGVFEGYQASFMWDRYFMDIACVDTVEDYIAGLPADGRREMNRQQRKLQASHHQASVQSLPVSNLAQIAELVCVTSARHGTPDYYPPAAFKPFVESCAGLIRLISVQEHDQVLGVMVCFLHDKTLHIWAAGMSYDKTDFSPYSVCMLEAFRYAKQEGLDTIEIGRTNHKIKTRMGFKAKELFSLIASA</sequence>
<dbReference type="InterPro" id="IPR016181">
    <property type="entry name" value="Acyl_CoA_acyltransferase"/>
</dbReference>
<evidence type="ECO:0000259" key="1">
    <source>
        <dbReference type="Pfam" id="PF13480"/>
    </source>
</evidence>
<dbReference type="Pfam" id="PF13480">
    <property type="entry name" value="Acetyltransf_6"/>
    <property type="match status" value="1"/>
</dbReference>
<reference evidence="2 3" key="1">
    <citation type="submission" date="2023-02" db="EMBL/GenBank/DDBJ databases">
        <title>Pseudomonas chrutzelriedensis sp. nov., a potently antifungal strain isolated from moss.</title>
        <authorList>
            <person name="Schnyder A."/>
            <person name="Kalawong R."/>
            <person name="Eberl L."/>
            <person name="Agnoli K."/>
        </authorList>
    </citation>
    <scope>NUCLEOTIDE SEQUENCE [LARGE SCALE GENOMIC DNA]</scope>
    <source>
        <strain evidence="2 3">681</strain>
    </source>
</reference>
<dbReference type="RefSeq" id="WP_259494619.1">
    <property type="nucleotide sequence ID" value="NZ_JARBWL010000001.1"/>
</dbReference>
<organism evidence="2 3">
    <name type="scientific">Pseudomonas fungipugnans</name>
    <dbReference type="NCBI Taxonomy" id="3024217"/>
    <lineage>
        <taxon>Bacteria</taxon>
        <taxon>Pseudomonadati</taxon>
        <taxon>Pseudomonadota</taxon>
        <taxon>Gammaproteobacteria</taxon>
        <taxon>Pseudomonadales</taxon>
        <taxon>Pseudomonadaceae</taxon>
        <taxon>Pseudomonas</taxon>
    </lineage>
</organism>